<dbReference type="EC" id="3.4.16.4" evidence="4"/>
<comment type="catalytic activity">
    <reaction evidence="12">
        <text>Preferential cleavage: (Ac)2-L-Lys-D-Ala-|-D-Ala. Also transpeptidation of peptidyl-alanyl moieties that are N-acyl substituents of D-alanine.</text>
        <dbReference type="EC" id="3.4.16.4"/>
    </reaction>
</comment>
<dbReference type="InterPro" id="IPR018044">
    <property type="entry name" value="Peptidase_S11"/>
</dbReference>
<dbReference type="Pfam" id="PF07943">
    <property type="entry name" value="PBP5_C"/>
    <property type="match status" value="1"/>
</dbReference>
<evidence type="ECO:0000259" key="15">
    <source>
        <dbReference type="SMART" id="SM00936"/>
    </source>
</evidence>
<keyword evidence="7 14" id="KW-0732">Signal</keyword>
<accession>A0ABR7F2X0</accession>
<gene>
    <name evidence="16" type="ORF">H8S00_08125</name>
</gene>
<dbReference type="InterPro" id="IPR037167">
    <property type="entry name" value="Peptidase_S11_C_sf"/>
</dbReference>
<dbReference type="GO" id="GO:0004180">
    <property type="term" value="F:carboxypeptidase activity"/>
    <property type="evidence" value="ECO:0007669"/>
    <property type="project" value="UniProtKB-KW"/>
</dbReference>
<reference evidence="16 17" key="1">
    <citation type="submission" date="2020-08" db="EMBL/GenBank/DDBJ databases">
        <title>Genome public.</title>
        <authorList>
            <person name="Liu C."/>
            <person name="Sun Q."/>
        </authorList>
    </citation>
    <scope>NUCLEOTIDE SEQUENCE [LARGE SCALE GENOMIC DNA]</scope>
    <source>
        <strain evidence="16 17">BX4</strain>
    </source>
</reference>
<dbReference type="SMART" id="SM00936">
    <property type="entry name" value="PBP5_C"/>
    <property type="match status" value="1"/>
</dbReference>
<evidence type="ECO:0000256" key="1">
    <source>
        <dbReference type="ARBA" id="ARBA00003217"/>
    </source>
</evidence>
<evidence type="ECO:0000313" key="16">
    <source>
        <dbReference type="EMBL" id="MBC5667944.1"/>
    </source>
</evidence>
<dbReference type="Proteomes" id="UP000597877">
    <property type="component" value="Unassembled WGS sequence"/>
</dbReference>
<feature type="domain" description="Peptidase S11 D-Ala-D-Ala carboxypeptidase A C-terminal" evidence="15">
    <location>
        <begin position="281"/>
        <end position="366"/>
    </location>
</feature>
<dbReference type="EMBL" id="JACOOZ010000005">
    <property type="protein sequence ID" value="MBC5667944.1"/>
    <property type="molecule type" value="Genomic_DNA"/>
</dbReference>
<evidence type="ECO:0000256" key="8">
    <source>
        <dbReference type="ARBA" id="ARBA00022801"/>
    </source>
</evidence>
<keyword evidence="5 16" id="KW-0121">Carboxypeptidase</keyword>
<dbReference type="RefSeq" id="WP_186840385.1">
    <property type="nucleotide sequence ID" value="NZ_JACOOZ010000005.1"/>
</dbReference>
<evidence type="ECO:0000256" key="4">
    <source>
        <dbReference type="ARBA" id="ARBA00012448"/>
    </source>
</evidence>
<feature type="signal peptide" evidence="14">
    <location>
        <begin position="1"/>
        <end position="26"/>
    </location>
</feature>
<keyword evidence="11" id="KW-0961">Cell wall biogenesis/degradation</keyword>
<dbReference type="SUPFAM" id="SSF56601">
    <property type="entry name" value="beta-lactamase/transpeptidase-like"/>
    <property type="match status" value="1"/>
</dbReference>
<evidence type="ECO:0000256" key="10">
    <source>
        <dbReference type="ARBA" id="ARBA00022984"/>
    </source>
</evidence>
<dbReference type="SUPFAM" id="SSF69189">
    <property type="entry name" value="Penicillin-binding protein associated domain"/>
    <property type="match status" value="1"/>
</dbReference>
<comment type="caution">
    <text evidence="16">The sequence shown here is derived from an EMBL/GenBank/DDBJ whole genome shotgun (WGS) entry which is preliminary data.</text>
</comment>
<comment type="similarity">
    <text evidence="3 13">Belongs to the peptidase S11 family.</text>
</comment>
<keyword evidence="6" id="KW-0645">Protease</keyword>
<dbReference type="InterPro" id="IPR012907">
    <property type="entry name" value="Peptidase_S11_C"/>
</dbReference>
<evidence type="ECO:0000256" key="3">
    <source>
        <dbReference type="ARBA" id="ARBA00007164"/>
    </source>
</evidence>
<comment type="function">
    <text evidence="1">Removes C-terminal D-alanyl residues from sugar-peptide cell wall precursors.</text>
</comment>
<evidence type="ECO:0000256" key="2">
    <source>
        <dbReference type="ARBA" id="ARBA00004752"/>
    </source>
</evidence>
<name>A0ABR7F2X0_9FIRM</name>
<evidence type="ECO:0000256" key="6">
    <source>
        <dbReference type="ARBA" id="ARBA00022670"/>
    </source>
</evidence>
<keyword evidence="8" id="KW-0378">Hydrolase</keyword>
<evidence type="ECO:0000256" key="12">
    <source>
        <dbReference type="ARBA" id="ARBA00034000"/>
    </source>
</evidence>
<organism evidence="16 17">
    <name type="scientific">Eubacterium segne</name>
    <dbReference type="NCBI Taxonomy" id="2763045"/>
    <lineage>
        <taxon>Bacteria</taxon>
        <taxon>Bacillati</taxon>
        <taxon>Bacillota</taxon>
        <taxon>Clostridia</taxon>
        <taxon>Eubacteriales</taxon>
        <taxon>Eubacteriaceae</taxon>
        <taxon>Eubacterium</taxon>
    </lineage>
</organism>
<evidence type="ECO:0000313" key="17">
    <source>
        <dbReference type="Proteomes" id="UP000597877"/>
    </source>
</evidence>
<keyword evidence="10" id="KW-0573">Peptidoglycan synthesis</keyword>
<protein>
    <recommendedName>
        <fullName evidence="4">serine-type D-Ala-D-Ala carboxypeptidase</fullName>
        <ecNumber evidence="4">3.4.16.4</ecNumber>
    </recommendedName>
</protein>
<evidence type="ECO:0000256" key="13">
    <source>
        <dbReference type="RuleBase" id="RU004016"/>
    </source>
</evidence>
<keyword evidence="9" id="KW-0133">Cell shape</keyword>
<keyword evidence="17" id="KW-1185">Reference proteome</keyword>
<sequence length="383" mass="42637">MNKRLKCCFIILVLVLNMVFSKQGFGEETKELKESELSAKSAVLIDGKTGRVLFGKNYNNKMAMASTTKIMTCIVALENASPDEVVEISKRAASMPKVHMNAIKGEKYKIGDLLYAMMLESYNDVAVAVAEGVAGSVEEFAKLMNKKAGEIGAVNTNFVTPNGLDAKGHFSTAYDMALIGAYAIKNQQFLKITNTKSYSFYDCSNKRHIVVNNKDAFLNMSSDAIGIKTGFTGDAGYCFVGAVKSNNRVYVSCVLASGWPPNKTYKWRDTTKLMDYGKNNFDTKKILKNRISFPVNIENGTKKQIIAVAIGPYKALVSKNDTVEAKTEFNYELPIKSGEKIGEVKLYINNQCVKKCKIEAVDSVEKYDFKYCFKKTLDYFIFQ</sequence>
<evidence type="ECO:0000256" key="7">
    <source>
        <dbReference type="ARBA" id="ARBA00022729"/>
    </source>
</evidence>
<dbReference type="Pfam" id="PF00768">
    <property type="entry name" value="Peptidase_S11"/>
    <property type="match status" value="1"/>
</dbReference>
<evidence type="ECO:0000256" key="9">
    <source>
        <dbReference type="ARBA" id="ARBA00022960"/>
    </source>
</evidence>
<evidence type="ECO:0000256" key="5">
    <source>
        <dbReference type="ARBA" id="ARBA00022645"/>
    </source>
</evidence>
<dbReference type="Gene3D" id="2.60.410.10">
    <property type="entry name" value="D-Ala-D-Ala carboxypeptidase, C-terminal domain"/>
    <property type="match status" value="1"/>
</dbReference>
<dbReference type="Gene3D" id="3.40.710.10">
    <property type="entry name" value="DD-peptidase/beta-lactamase superfamily"/>
    <property type="match status" value="1"/>
</dbReference>
<comment type="pathway">
    <text evidence="2">Cell wall biogenesis; peptidoglycan biosynthesis.</text>
</comment>
<dbReference type="InterPro" id="IPR001967">
    <property type="entry name" value="Peptidase_S11_N"/>
</dbReference>
<evidence type="ECO:0000256" key="11">
    <source>
        <dbReference type="ARBA" id="ARBA00023316"/>
    </source>
</evidence>
<dbReference type="InterPro" id="IPR015956">
    <property type="entry name" value="Peniciliin-bd_prot_C_sf"/>
</dbReference>
<feature type="chain" id="PRO_5046618838" description="serine-type D-Ala-D-Ala carboxypeptidase" evidence="14">
    <location>
        <begin position="27"/>
        <end position="383"/>
    </location>
</feature>
<dbReference type="PRINTS" id="PR00725">
    <property type="entry name" value="DADACBPTASE1"/>
</dbReference>
<dbReference type="PANTHER" id="PTHR21581">
    <property type="entry name" value="D-ALANYL-D-ALANINE CARBOXYPEPTIDASE"/>
    <property type="match status" value="1"/>
</dbReference>
<dbReference type="InterPro" id="IPR012338">
    <property type="entry name" value="Beta-lactam/transpept-like"/>
</dbReference>
<dbReference type="PANTHER" id="PTHR21581:SF33">
    <property type="entry name" value="D-ALANYL-D-ALANINE CARBOXYPEPTIDASE DACB"/>
    <property type="match status" value="1"/>
</dbReference>
<evidence type="ECO:0000256" key="14">
    <source>
        <dbReference type="SAM" id="SignalP"/>
    </source>
</evidence>
<proteinExistence type="inferred from homology"/>